<name>C7R367_JONDD</name>
<accession>C7R367</accession>
<evidence type="ECO:0008006" key="4">
    <source>
        <dbReference type="Google" id="ProtNLM"/>
    </source>
</evidence>
<evidence type="ECO:0000313" key="3">
    <source>
        <dbReference type="Proteomes" id="UP000000628"/>
    </source>
</evidence>
<feature type="transmembrane region" description="Helical" evidence="1">
    <location>
        <begin position="129"/>
        <end position="147"/>
    </location>
</feature>
<sequence length="236" mass="25487">MLTVPLLVGVVVGGPAWVHVPLAVAWYVAYFAFFAAGLWLRSGRKARYFPPVRVYALVAVVPGLVVCVVRPEVLWWALVFGPLVVGSAVCSHYRADRSLLNDVLTVVAATLMLPVAWSLGSTPGHEVAMWQSTAMVGAYFVGTVLYVKTMIRERGSRMYYVASVVYHLMLVVVPFVWAQSERGLVHEGGAAIFAAFFTLLAARAVIMPQVGGTPRQVGMGEIGASLVLVVLLLGAW</sequence>
<dbReference type="EMBL" id="CP001706">
    <property type="protein sequence ID" value="ACV10115.1"/>
    <property type="molecule type" value="Genomic_DNA"/>
</dbReference>
<feature type="transmembrane region" description="Helical" evidence="1">
    <location>
        <begin position="75"/>
        <end position="92"/>
    </location>
</feature>
<evidence type="ECO:0000313" key="2">
    <source>
        <dbReference type="EMBL" id="ACV10115.1"/>
    </source>
</evidence>
<dbReference type="Pfam" id="PF14256">
    <property type="entry name" value="YwiC"/>
    <property type="match status" value="1"/>
</dbReference>
<keyword evidence="1" id="KW-0812">Transmembrane</keyword>
<reference evidence="2 3" key="1">
    <citation type="journal article" date="2009" name="Stand. Genomic Sci.">
        <title>Complete genome sequence of Jonesia denitrificans type strain (Prevot 55134).</title>
        <authorList>
            <person name="Pukall R."/>
            <person name="Gehrich-Schroter G."/>
            <person name="Lapidus A."/>
            <person name="Nolan M."/>
            <person name="Glavina Del Rio T."/>
            <person name="Lucas S."/>
            <person name="Chen F."/>
            <person name="Tice H."/>
            <person name="Pitluck S."/>
            <person name="Cheng J.F."/>
            <person name="Copeland A."/>
            <person name="Saunders E."/>
            <person name="Brettin T."/>
            <person name="Detter J.C."/>
            <person name="Bruce D."/>
            <person name="Goodwin L."/>
            <person name="Pati A."/>
            <person name="Ivanova N."/>
            <person name="Mavromatis K."/>
            <person name="Ovchinnikova G."/>
            <person name="Chen A."/>
            <person name="Palaniappan K."/>
            <person name="Land M."/>
            <person name="Hauser L."/>
            <person name="Chang Y.J."/>
            <person name="Jeffries C.D."/>
            <person name="Chain P."/>
            <person name="Goker M."/>
            <person name="Bristow J."/>
            <person name="Eisen J.A."/>
            <person name="Markowitz V."/>
            <person name="Hugenholtz P."/>
            <person name="Kyrpides N.C."/>
            <person name="Klenk H.P."/>
            <person name="Han C."/>
        </authorList>
    </citation>
    <scope>NUCLEOTIDE SEQUENCE [LARGE SCALE GENOMIC DNA]</scope>
    <source>
        <strain evidence="3">ATCC 14870 / DSM 20603 / BCRC 15368 / CIP 55.134 / JCM 11481 / NBRC 15587 / NCTC 10816 / Prevot 55134</strain>
    </source>
</reference>
<feature type="transmembrane region" description="Helical" evidence="1">
    <location>
        <begin position="20"/>
        <end position="40"/>
    </location>
</feature>
<dbReference type="Proteomes" id="UP000000628">
    <property type="component" value="Chromosome"/>
</dbReference>
<dbReference type="eggNOG" id="ENOG502ZBRV">
    <property type="taxonomic scope" value="Bacteria"/>
</dbReference>
<feature type="transmembrane region" description="Helical" evidence="1">
    <location>
        <begin position="189"/>
        <end position="206"/>
    </location>
</feature>
<keyword evidence="1" id="KW-0472">Membrane</keyword>
<proteinExistence type="predicted"/>
<keyword evidence="1" id="KW-1133">Transmembrane helix</keyword>
<keyword evidence="3" id="KW-1185">Reference proteome</keyword>
<feature type="transmembrane region" description="Helical" evidence="1">
    <location>
        <begin position="218"/>
        <end position="235"/>
    </location>
</feature>
<feature type="transmembrane region" description="Helical" evidence="1">
    <location>
        <begin position="52"/>
        <end position="69"/>
    </location>
</feature>
<evidence type="ECO:0000256" key="1">
    <source>
        <dbReference type="SAM" id="Phobius"/>
    </source>
</evidence>
<feature type="transmembrane region" description="Helical" evidence="1">
    <location>
        <begin position="159"/>
        <end position="177"/>
    </location>
</feature>
<gene>
    <name evidence="2" type="ordered locus">Jden_2483</name>
</gene>
<dbReference type="AlphaFoldDB" id="C7R367"/>
<dbReference type="HOGENOM" id="CLU_064238_0_0_11"/>
<dbReference type="InterPro" id="IPR025576">
    <property type="entry name" value="YwiC"/>
</dbReference>
<dbReference type="STRING" id="471856.Jden_2483"/>
<feature type="transmembrane region" description="Helical" evidence="1">
    <location>
        <begin position="99"/>
        <end position="117"/>
    </location>
</feature>
<dbReference type="KEGG" id="jde:Jden_2483"/>
<protein>
    <recommendedName>
        <fullName evidence="4">YwiC-like protein</fullName>
    </recommendedName>
</protein>
<organism evidence="2 3">
    <name type="scientific">Jonesia denitrificans (strain ATCC 14870 / DSM 20603 / BCRC 15368 / CIP 55.134 / JCM 11481 / NBRC 15587 / NCTC 10816 / Prevot 55134)</name>
    <name type="common">Listeria denitrificans</name>
    <dbReference type="NCBI Taxonomy" id="471856"/>
    <lineage>
        <taxon>Bacteria</taxon>
        <taxon>Bacillati</taxon>
        <taxon>Actinomycetota</taxon>
        <taxon>Actinomycetes</taxon>
        <taxon>Micrococcales</taxon>
        <taxon>Jonesiaceae</taxon>
        <taxon>Jonesia</taxon>
    </lineage>
</organism>